<dbReference type="OrthoDB" id="1072116at2759"/>
<dbReference type="SUPFAM" id="SSF55961">
    <property type="entry name" value="Bet v1-like"/>
    <property type="match status" value="1"/>
</dbReference>
<evidence type="ECO:0000313" key="3">
    <source>
        <dbReference type="Proteomes" id="UP000504603"/>
    </source>
</evidence>
<dbReference type="Proteomes" id="UP000504603">
    <property type="component" value="Unplaced"/>
</dbReference>
<protein>
    <submittedName>
        <fullName evidence="4">Uncharacterized protein LOC111013301</fullName>
    </submittedName>
</protein>
<dbReference type="AlphaFoldDB" id="A0A6J1CNR9"/>
<organism evidence="3 4">
    <name type="scientific">Momordica charantia</name>
    <name type="common">Bitter gourd</name>
    <name type="synonym">Balsam pear</name>
    <dbReference type="NCBI Taxonomy" id="3673"/>
    <lineage>
        <taxon>Eukaryota</taxon>
        <taxon>Viridiplantae</taxon>
        <taxon>Streptophyta</taxon>
        <taxon>Embryophyta</taxon>
        <taxon>Tracheophyta</taxon>
        <taxon>Spermatophyta</taxon>
        <taxon>Magnoliopsida</taxon>
        <taxon>eudicotyledons</taxon>
        <taxon>Gunneridae</taxon>
        <taxon>Pentapetalae</taxon>
        <taxon>rosids</taxon>
        <taxon>fabids</taxon>
        <taxon>Cucurbitales</taxon>
        <taxon>Cucurbitaceae</taxon>
        <taxon>Momordiceae</taxon>
        <taxon>Momordica</taxon>
    </lineage>
</organism>
<dbReference type="Gene3D" id="3.30.530.20">
    <property type="match status" value="1"/>
</dbReference>
<keyword evidence="3" id="KW-1185">Reference proteome</keyword>
<gene>
    <name evidence="4" type="primary">LOC111013301</name>
</gene>
<dbReference type="PANTHER" id="PTHR31338:SF16">
    <property type="entry name" value="POLYKETIDE CYCLASE_DEHYDRASE AND LIPID TRANSPORT SUPERFAMILY PROTEIN"/>
    <property type="match status" value="1"/>
</dbReference>
<dbReference type="RefSeq" id="XP_022143420.1">
    <property type="nucleotide sequence ID" value="XM_022287728.1"/>
</dbReference>
<dbReference type="KEGG" id="mcha:111013301"/>
<dbReference type="SMART" id="SM01037">
    <property type="entry name" value="Bet_v_1"/>
    <property type="match status" value="1"/>
</dbReference>
<dbReference type="GO" id="GO:0006952">
    <property type="term" value="P:defense response"/>
    <property type="evidence" value="ECO:0007669"/>
    <property type="project" value="InterPro"/>
</dbReference>
<proteinExistence type="inferred from homology"/>
<comment type="similarity">
    <text evidence="1">Belongs to the MLP family.</text>
</comment>
<dbReference type="InterPro" id="IPR000916">
    <property type="entry name" value="Bet_v_I/MLP"/>
</dbReference>
<dbReference type="PANTHER" id="PTHR31338">
    <property type="entry name" value="POLYKETIDE CYCLASE/DEHYDRASE AND LIPID TRANSPORT SUPERFAMILY PROTEIN"/>
    <property type="match status" value="1"/>
</dbReference>
<reference evidence="4" key="1">
    <citation type="submission" date="2025-08" db="UniProtKB">
        <authorList>
            <consortium name="RefSeq"/>
        </authorList>
    </citation>
    <scope>IDENTIFICATION</scope>
    <source>
        <strain evidence="4">OHB3-1</strain>
    </source>
</reference>
<feature type="domain" description="Bet v I/Major latex protein" evidence="2">
    <location>
        <begin position="2"/>
        <end position="154"/>
    </location>
</feature>
<accession>A0A6J1CNR9</accession>
<dbReference type="InterPro" id="IPR052006">
    <property type="entry name" value="MLP-like"/>
</dbReference>
<evidence type="ECO:0000256" key="1">
    <source>
        <dbReference type="ARBA" id="ARBA00038242"/>
    </source>
</evidence>
<evidence type="ECO:0000259" key="2">
    <source>
        <dbReference type="SMART" id="SM01037"/>
    </source>
</evidence>
<name>A0A6J1CNR9_MOMCH</name>
<dbReference type="Pfam" id="PF00407">
    <property type="entry name" value="Bet_v_1"/>
    <property type="match status" value="1"/>
</dbReference>
<evidence type="ECO:0000313" key="4">
    <source>
        <dbReference type="RefSeq" id="XP_022143420.1"/>
    </source>
</evidence>
<dbReference type="GeneID" id="111013301"/>
<dbReference type="InterPro" id="IPR023393">
    <property type="entry name" value="START-like_dom_sf"/>
</dbReference>
<sequence length="154" mass="17569">MAQIAKISEQVQLKSCGHKFYEFLKNKMDYFPRMFPGNIESYKFAEGNSFTHGSISHWKYDIGLGSSIEVKMRLIVDEPNKTIIYECLEGDLFKDFEMFQVKIEVSDGEGNNGISSVKWSLEFVKANEEVPPPHDYLQLGVKVCKSVDALLCNN</sequence>